<dbReference type="InterPro" id="IPR011613">
    <property type="entry name" value="GH15-like"/>
</dbReference>
<dbReference type="RefSeq" id="WP_200594183.1">
    <property type="nucleotide sequence ID" value="NZ_JAEPBG010000008.1"/>
</dbReference>
<name>A0A934W8B1_9BURK</name>
<proteinExistence type="predicted"/>
<dbReference type="AlphaFoldDB" id="A0A934W8B1"/>
<protein>
    <submittedName>
        <fullName evidence="3">Glycoside hydrolase family 15 protein</fullName>
    </submittedName>
</protein>
<keyword evidence="4" id="KW-1185">Reference proteome</keyword>
<dbReference type="SUPFAM" id="SSF48208">
    <property type="entry name" value="Six-hairpin glycosidases"/>
    <property type="match status" value="1"/>
</dbReference>
<dbReference type="Pfam" id="PF19291">
    <property type="entry name" value="TREH_N"/>
    <property type="match status" value="1"/>
</dbReference>
<dbReference type="GO" id="GO:0015927">
    <property type="term" value="F:trehalase activity"/>
    <property type="evidence" value="ECO:0007669"/>
    <property type="project" value="TreeGrafter"/>
</dbReference>
<evidence type="ECO:0000313" key="4">
    <source>
        <dbReference type="Proteomes" id="UP000622890"/>
    </source>
</evidence>
<dbReference type="GO" id="GO:0005993">
    <property type="term" value="P:trehalose catabolic process"/>
    <property type="evidence" value="ECO:0007669"/>
    <property type="project" value="TreeGrafter"/>
</dbReference>
<evidence type="ECO:0000313" key="3">
    <source>
        <dbReference type="EMBL" id="MBK4736588.1"/>
    </source>
</evidence>
<dbReference type="InterPro" id="IPR012341">
    <property type="entry name" value="6hp_glycosidase-like_sf"/>
</dbReference>
<dbReference type="Pfam" id="PF00723">
    <property type="entry name" value="Glyco_hydro_15"/>
    <property type="match status" value="1"/>
</dbReference>
<dbReference type="InterPro" id="IPR008928">
    <property type="entry name" value="6-hairpin_glycosidase_sf"/>
</dbReference>
<evidence type="ECO:0000259" key="1">
    <source>
        <dbReference type="Pfam" id="PF00723"/>
    </source>
</evidence>
<keyword evidence="3" id="KW-0378">Hydrolase</keyword>
<dbReference type="InterPro" id="IPR045582">
    <property type="entry name" value="Trehalase-like_N"/>
</dbReference>
<dbReference type="Gene3D" id="1.50.10.10">
    <property type="match status" value="1"/>
</dbReference>
<sequence>MDPTAHAYPPIADYALIGNCQCAALVSRSGSIDWCCMPRIDADSCFGRLLDWRIGGHCAVFPSDPDAQASRRYLPHTMVLETHWRTKDGEALVLDYFAMSTRDEDLRRQQDHPRLVRVIRGIAGRCAMRIEILPRFDYGAITPHVAERCGMLTAIGSNVGLAIRCDAPLKIAHRSDLYGECSVSAGEECLLSIEYHPPEDLDDAAMLAALAEGPHESCLQTTCDAWQAWQAQIRMSPACDEQTQRSALVLKSLGCERTGAIAAAPTTSLPEWPGGERNWDYRYSWVRDSVFTVRALYELGCHREADRFLGFITRSSAGSAEELQIMYAVDGKRRLTEVELGHLEGYARSRPVRVGNLAAEQKQGDVYGEVMELAWEWHSRGRPIAPHYWNFLADVANTACRQWQQPDSGIWELRGPPRHLVHSKVMCWGALDRAVRLATEQSLPGPVEEWGRERDRIRADVEKNGYDSKRGVFLQCYGKPWLDAALLLLPRIGFVAHDDPRMVRTVDAIRHELDRNGLLLRYNAPDNLPGSEGVFLPCTFWLAACLARQGRKDEAWAAYRRASACANKLGLFSEEYDPEGKRMLGNFPQALTHVSQIMARLALG</sequence>
<gene>
    <name evidence="3" type="ORF">JJB74_18340</name>
</gene>
<feature type="domain" description="Trehalase-like N-terminal" evidence="2">
    <location>
        <begin position="9"/>
        <end position="164"/>
    </location>
</feature>
<organism evidence="3 4">
    <name type="scientific">Noviherbaspirillum pedocola</name>
    <dbReference type="NCBI Taxonomy" id="2801341"/>
    <lineage>
        <taxon>Bacteria</taxon>
        <taxon>Pseudomonadati</taxon>
        <taxon>Pseudomonadota</taxon>
        <taxon>Betaproteobacteria</taxon>
        <taxon>Burkholderiales</taxon>
        <taxon>Oxalobacteraceae</taxon>
        <taxon>Noviherbaspirillum</taxon>
    </lineage>
</organism>
<dbReference type="PANTHER" id="PTHR31616">
    <property type="entry name" value="TREHALASE"/>
    <property type="match status" value="1"/>
</dbReference>
<accession>A0A934W8B1</accession>
<reference evidence="3" key="1">
    <citation type="submission" date="2021-01" db="EMBL/GenBank/DDBJ databases">
        <title>Genome sequence of strain Noviherbaspirillum sp. DKR-6.</title>
        <authorList>
            <person name="Chaudhary D.K."/>
        </authorList>
    </citation>
    <scope>NUCLEOTIDE SEQUENCE</scope>
    <source>
        <strain evidence="3">DKR-6</strain>
    </source>
</reference>
<evidence type="ECO:0000259" key="2">
    <source>
        <dbReference type="Pfam" id="PF19291"/>
    </source>
</evidence>
<dbReference type="PANTHER" id="PTHR31616:SF10">
    <property type="entry name" value="TREHALASE"/>
    <property type="match status" value="1"/>
</dbReference>
<dbReference type="Proteomes" id="UP000622890">
    <property type="component" value="Unassembled WGS sequence"/>
</dbReference>
<comment type="caution">
    <text evidence="3">The sequence shown here is derived from an EMBL/GenBank/DDBJ whole genome shotgun (WGS) entry which is preliminary data.</text>
</comment>
<feature type="domain" description="GH15-like" evidence="1">
    <location>
        <begin position="256"/>
        <end position="598"/>
    </location>
</feature>
<dbReference type="EMBL" id="JAEPBG010000008">
    <property type="protein sequence ID" value="MBK4736588.1"/>
    <property type="molecule type" value="Genomic_DNA"/>
</dbReference>